<protein>
    <recommendedName>
        <fullName evidence="1">C2H2-type domain-containing protein</fullName>
    </recommendedName>
</protein>
<comment type="caution">
    <text evidence="2">The sequence shown here is derived from an EMBL/GenBank/DDBJ whole genome shotgun (WGS) entry which is preliminary data.</text>
</comment>
<dbReference type="PROSITE" id="PS50157">
    <property type="entry name" value="ZINC_FINGER_C2H2_2"/>
    <property type="match status" value="1"/>
</dbReference>
<evidence type="ECO:0000313" key="3">
    <source>
        <dbReference type="Proteomes" id="UP001273768"/>
    </source>
</evidence>
<dbReference type="Proteomes" id="UP001273768">
    <property type="component" value="Unassembled WGS sequence"/>
</dbReference>
<dbReference type="PROSITE" id="PS00028">
    <property type="entry name" value="ZINC_FINGER_C2H2_1"/>
    <property type="match status" value="1"/>
</dbReference>
<feature type="domain" description="C2H2-type" evidence="1">
    <location>
        <begin position="19"/>
        <end position="42"/>
    </location>
</feature>
<name>A0ABU3Z274_9EURY</name>
<keyword evidence="3" id="KW-1185">Reference proteome</keyword>
<dbReference type="EMBL" id="JABFFQ010000003">
    <property type="protein sequence ID" value="MDV4342685.1"/>
    <property type="molecule type" value="Genomic_DNA"/>
</dbReference>
<evidence type="ECO:0000313" key="2">
    <source>
        <dbReference type="EMBL" id="MDV4342685.1"/>
    </source>
</evidence>
<reference evidence="2 3" key="1">
    <citation type="submission" date="2020-05" db="EMBL/GenBank/DDBJ databases">
        <title>Isolation and characterization of methanoarchaea from a cold seep at offshore SW Taiwan.</title>
        <authorList>
            <person name="Chen Y.-W."/>
            <person name="Chen S.-C."/>
            <person name="Lai M.-C."/>
        </authorList>
    </citation>
    <scope>NUCLEOTIDE SEQUENCE [LARGE SCALE GENOMIC DNA]</scope>
    <source>
        <strain evidence="2 3">YWC-01</strain>
    </source>
</reference>
<accession>A0ABU3Z274</accession>
<organism evidence="2 3">
    <name type="scientific">Methanoculleus nereidis</name>
    <dbReference type="NCBI Taxonomy" id="2735141"/>
    <lineage>
        <taxon>Archaea</taxon>
        <taxon>Methanobacteriati</taxon>
        <taxon>Methanobacteriota</taxon>
        <taxon>Stenosarchaea group</taxon>
        <taxon>Methanomicrobia</taxon>
        <taxon>Methanomicrobiales</taxon>
        <taxon>Methanomicrobiaceae</taxon>
        <taxon>Methanoculleus</taxon>
    </lineage>
</organism>
<dbReference type="RefSeq" id="WP_317295871.1">
    <property type="nucleotide sequence ID" value="NZ_JABFFQ010000003.1"/>
</dbReference>
<evidence type="ECO:0000259" key="1">
    <source>
        <dbReference type="PROSITE" id="PS50157"/>
    </source>
</evidence>
<proteinExistence type="predicted"/>
<dbReference type="InterPro" id="IPR013087">
    <property type="entry name" value="Znf_C2H2_type"/>
</dbReference>
<gene>
    <name evidence="2" type="ORF">HL657_05760</name>
</gene>
<sequence length="49" mass="5697">MTGEPPRRRPPDVVEMGEFICPVCGRQYPTLETLHAHVRRAHRHPPVLR</sequence>
<dbReference type="SMART" id="SM00355">
    <property type="entry name" value="ZnF_C2H2"/>
    <property type="match status" value="1"/>
</dbReference>